<evidence type="ECO:0000259" key="1">
    <source>
        <dbReference type="Pfam" id="PF07902"/>
    </source>
</evidence>
<accession>A0A2I1K241</accession>
<evidence type="ECO:0000313" key="2">
    <source>
        <dbReference type="EMBL" id="PKY89693.1"/>
    </source>
</evidence>
<dbReference type="AlphaFoldDB" id="A0A2I1K241"/>
<protein>
    <recommendedName>
        <fullName evidence="1">Gp58-like domain-containing protein</fullName>
    </recommendedName>
</protein>
<dbReference type="Proteomes" id="UP000234384">
    <property type="component" value="Unassembled WGS sequence"/>
</dbReference>
<dbReference type="Pfam" id="PF07902">
    <property type="entry name" value="Gp58"/>
    <property type="match status" value="2"/>
</dbReference>
<dbReference type="RefSeq" id="WP_101954013.1">
    <property type="nucleotide sequence ID" value="NZ_PKHE01000005.1"/>
</dbReference>
<name>A0A2I1K241_9LACT</name>
<dbReference type="EMBL" id="PKHE01000005">
    <property type="protein sequence ID" value="PKY89693.1"/>
    <property type="molecule type" value="Genomic_DNA"/>
</dbReference>
<organism evidence="2 3">
    <name type="scientific">Falseniella ignava</name>
    <dbReference type="NCBI Taxonomy" id="137730"/>
    <lineage>
        <taxon>Bacteria</taxon>
        <taxon>Bacillati</taxon>
        <taxon>Bacillota</taxon>
        <taxon>Bacilli</taxon>
        <taxon>Lactobacillales</taxon>
        <taxon>Aerococcaceae</taxon>
        <taxon>Falseniella</taxon>
    </lineage>
</organism>
<dbReference type="OrthoDB" id="2205874at2"/>
<evidence type="ECO:0000313" key="3">
    <source>
        <dbReference type="Proteomes" id="UP000234384"/>
    </source>
</evidence>
<reference evidence="2 3" key="1">
    <citation type="submission" date="2017-12" db="EMBL/GenBank/DDBJ databases">
        <title>Phylogenetic diversity of female urinary microbiome.</title>
        <authorList>
            <person name="Thomas-White K."/>
            <person name="Wolfe A.J."/>
        </authorList>
    </citation>
    <scope>NUCLEOTIDE SEQUENCE [LARGE SCALE GENOMIC DNA]</scope>
    <source>
        <strain evidence="2 3">UMB0898</strain>
    </source>
</reference>
<feature type="domain" description="Gp58-like" evidence="1">
    <location>
        <begin position="3"/>
        <end position="128"/>
    </location>
</feature>
<proteinExistence type="predicted"/>
<dbReference type="InterPro" id="IPR012892">
    <property type="entry name" value="Gp58"/>
</dbReference>
<sequence length="454" mass="50602">MKINLNDLTFKDGKYTYTFTPERDMQSIELESDCYGDLAINHMQVERNPDATYFVPPEVYEGNLSGIFKNLKEINAEMKDEENSELWSRIRINVGGMMRKYHHDHISTEIVETANGIGIRIDDVEKSLKHEIAATSEALQVKLSSTDSRVTQLAATANGIQLSVKDLKSDTEASINQLKGLIDLKVTRSQVEGIIRNSGDSIYLAVKDKIPDSKMTASEIKSALNLSRDGVRIQGKNIMLDGNSYISSGVIKDAHIGSLNASKINAGTINAANVRIINLDINNLTGNRADFIQTYWNGINSRISINANGLTATHRDGSKTIINAQGLYTQVGGTNYHTHYLMHIQEVSNVLNDGSDHSRIIDPLGVHPWHHWVQLPAVFKGKRFKAIASISDTMTFNSPDYSSGRLQLLRTVCYVDAYDYENAKVGLVGYAHVYEPSRGKRWNYPIRAMVSVTY</sequence>
<gene>
    <name evidence="2" type="ORF">CYJ57_03005</name>
</gene>
<feature type="domain" description="Gp58-like" evidence="1">
    <location>
        <begin position="135"/>
        <end position="295"/>
    </location>
</feature>
<comment type="caution">
    <text evidence="2">The sequence shown here is derived from an EMBL/GenBank/DDBJ whole genome shotgun (WGS) entry which is preliminary data.</text>
</comment>